<evidence type="ECO:0000313" key="2">
    <source>
        <dbReference type="Proteomes" id="UP000049455"/>
    </source>
</evidence>
<accession>A0A0M7B8X2</accession>
<evidence type="ECO:0008006" key="3">
    <source>
        <dbReference type="Google" id="ProtNLM"/>
    </source>
</evidence>
<keyword evidence="2" id="KW-1185">Reference proteome</keyword>
<sequence length="29" mass="3395">MEQMQYNLLFRWFVGLGIGDPVRGEGRQP</sequence>
<reference evidence="1 2" key="1">
    <citation type="submission" date="2015-09" db="EMBL/GenBank/DDBJ databases">
        <authorList>
            <person name="Jackson K.R."/>
            <person name="Lunt B.L."/>
            <person name="Fisher J.N.B."/>
            <person name="Gardner A.V."/>
            <person name="Bailey M.E."/>
            <person name="Deus L.M."/>
            <person name="Earl A.S."/>
            <person name="Gibby P.D."/>
            <person name="Hartmann K.A."/>
            <person name="Liu J.E."/>
            <person name="Manci A.M."/>
            <person name="Nielsen D.A."/>
            <person name="Solomon M.B."/>
            <person name="Breakwell D.P."/>
            <person name="Burnett S.H."/>
            <person name="Grose J.H."/>
        </authorList>
    </citation>
    <scope>NUCLEOTIDE SEQUENCE [LARGE SCALE GENOMIC DNA]</scope>
    <source>
        <strain evidence="1 2">CECT 7799</strain>
    </source>
</reference>
<name>A0A0M7B8X2_9RHOB</name>
<dbReference type="Proteomes" id="UP000049455">
    <property type="component" value="Unassembled WGS sequence"/>
</dbReference>
<gene>
    <name evidence="1" type="ORF">JSE7799_01366</name>
</gene>
<protein>
    <recommendedName>
        <fullName evidence="3">Transposase InsH N-terminal domain-containing protein</fullName>
    </recommendedName>
</protein>
<dbReference type="AlphaFoldDB" id="A0A0M7B8X2"/>
<proteinExistence type="predicted"/>
<organism evidence="1 2">
    <name type="scientific">Jannaschia seosinensis</name>
    <dbReference type="NCBI Taxonomy" id="313367"/>
    <lineage>
        <taxon>Bacteria</taxon>
        <taxon>Pseudomonadati</taxon>
        <taxon>Pseudomonadota</taxon>
        <taxon>Alphaproteobacteria</taxon>
        <taxon>Rhodobacterales</taxon>
        <taxon>Roseobacteraceae</taxon>
        <taxon>Jannaschia</taxon>
    </lineage>
</organism>
<evidence type="ECO:0000313" key="1">
    <source>
        <dbReference type="EMBL" id="CUH38131.1"/>
    </source>
</evidence>
<dbReference type="EMBL" id="CYPR01000085">
    <property type="protein sequence ID" value="CUH38131.1"/>
    <property type="molecule type" value="Genomic_DNA"/>
</dbReference>